<keyword evidence="3" id="KW-0902">Two-component regulatory system</keyword>
<dbReference type="Pfam" id="PF07730">
    <property type="entry name" value="HisKA_3"/>
    <property type="match status" value="1"/>
</dbReference>
<dbReference type="InterPro" id="IPR015943">
    <property type="entry name" value="WD40/YVTN_repeat-like_dom_sf"/>
</dbReference>
<keyword evidence="2 7" id="KW-0418">Kinase</keyword>
<dbReference type="InterPro" id="IPR036890">
    <property type="entry name" value="HATPase_C_sf"/>
</dbReference>
<dbReference type="OrthoDB" id="176203at2"/>
<keyword evidence="4" id="KW-1133">Transmembrane helix</keyword>
<name>E8UYH6_TERSS</name>
<evidence type="ECO:0000259" key="5">
    <source>
        <dbReference type="Pfam" id="PF07495"/>
    </source>
</evidence>
<dbReference type="SUPFAM" id="SSF55874">
    <property type="entry name" value="ATPase domain of HSP90 chaperone/DNA topoisomerase II/histidine kinase"/>
    <property type="match status" value="1"/>
</dbReference>
<dbReference type="Gene3D" id="2.60.40.10">
    <property type="entry name" value="Immunoglobulins"/>
    <property type="match status" value="1"/>
</dbReference>
<dbReference type="Gene3D" id="3.30.565.10">
    <property type="entry name" value="Histidine kinase-like ATPase, C-terminal domain"/>
    <property type="match status" value="1"/>
</dbReference>
<keyword evidence="4" id="KW-0812">Transmembrane</keyword>
<dbReference type="KEGG" id="tsa:AciPR4_1239"/>
<feature type="domain" description="Signal transduction histidine kinase subgroup 3 dimerisation and phosphoacceptor" evidence="6">
    <location>
        <begin position="778"/>
        <end position="843"/>
    </location>
</feature>
<dbReference type="eggNOG" id="COG4585">
    <property type="taxonomic scope" value="Bacteria"/>
</dbReference>
<dbReference type="PANTHER" id="PTHR24421:SF62">
    <property type="entry name" value="SENSORY TRANSDUCTION HISTIDINE KINASE"/>
    <property type="match status" value="1"/>
</dbReference>
<dbReference type="SUPFAM" id="SSF63829">
    <property type="entry name" value="Calcium-dependent phosphotriesterase"/>
    <property type="match status" value="3"/>
</dbReference>
<dbReference type="InterPro" id="IPR011110">
    <property type="entry name" value="Reg_prop"/>
</dbReference>
<feature type="transmembrane region" description="Helical" evidence="4">
    <location>
        <begin position="743"/>
        <end position="761"/>
    </location>
</feature>
<gene>
    <name evidence="7" type="ordered locus">AciPR4_1239</name>
</gene>
<evidence type="ECO:0000256" key="4">
    <source>
        <dbReference type="SAM" id="Phobius"/>
    </source>
</evidence>
<evidence type="ECO:0000256" key="1">
    <source>
        <dbReference type="ARBA" id="ARBA00022679"/>
    </source>
</evidence>
<keyword evidence="8" id="KW-1185">Reference proteome</keyword>
<dbReference type="InterPro" id="IPR011712">
    <property type="entry name" value="Sig_transdc_His_kin_sub3_dim/P"/>
</dbReference>
<dbReference type="PANTHER" id="PTHR24421">
    <property type="entry name" value="NITRATE/NITRITE SENSOR PROTEIN NARX-RELATED"/>
    <property type="match status" value="1"/>
</dbReference>
<dbReference type="Pfam" id="PF07494">
    <property type="entry name" value="Reg_prop"/>
    <property type="match status" value="6"/>
</dbReference>
<dbReference type="GO" id="GO:0016020">
    <property type="term" value="C:membrane"/>
    <property type="evidence" value="ECO:0007669"/>
    <property type="project" value="InterPro"/>
</dbReference>
<evidence type="ECO:0000259" key="6">
    <source>
        <dbReference type="Pfam" id="PF07730"/>
    </source>
</evidence>
<sequence>MIVFRNLTTLWLVWTLLVFAQCLRAAQSPMQSGPQFTRDLWRVSDGLPEDTVQALAVAKDGVLWLGSTGGLVRFDGFHMQAYGAGQSAPLPVNSIFCLVADGDGDLWAGTEGGGLLRIRSNALKSYSVEEGLTDGFVRSILLDSQKRLWVGTDDGLFRMNDGRLQRVDRSNGIPAVAVHVIAEDREHRIWVGGSRLMAINPDGTAKQYELPGAYSENRVKTIVEDHNGTIWVGTVGGLQQLENGQFHTVHGIHATVRSLLQASDGTLWIGTIGRGLWSFSNGRLSQPLSQGLLPSNTILSLLEDPQKQIWVGTQAGLARLQQSPVHLIPLAEGSDPDFETISGDARGNLWVAAQSLYLIHDSVANRTHYNEVGSAKIRNVFRARDGALWLGTDGEGAFRLGENKVNHYSAPKDLTNNFIRGFLETRSGEIWLATDEGINRVKDEKVQKLGAADGLAYFSTRCLMEDRHGQVWIGTERGLSMWRAGRFQQNAATRALAQEKTWSILEDRKGTLWFATRDHGLFRVRGDVVEQFTMGQGLPTNSFYQILQDKRGVFWMTGPNIIASATELEMERSVPPSDHPLGVTVLRMPYGAENAQMYGGRQPSGYVAPDNSVWFPTNRGAAHIVSMPQTSTPGPQAALEQIVADGNRIAVADEAHLPARVSRLGFGFSAIFLRSQQEVRFRYKLENFDHEWNLAGSTRSALYTNLPAGRYRFRLVAFDVAQPDKTSEVSILVVKAPFFYQTWWFYTLCALLLAAAGWTIYQIRIAQIRTRFAAVLEERNRLAREMHDTVIQGCTGISALLEAIAITPETNQTAQKKLLDVARDQARRTIDDARDAVWDLRHEREAEIDLVAAIQTVAQQTMRESGNTVTVTGDSKQVEVPASISHEVLMTVREAVYNSVQHSGARAVEITICSSAESSVIAIVDQGSGFIDLAQEGHYGILGMRERMRRAGGEFDLVSVPGEGTRITLSLKRSVRPQRRKQD</sequence>
<dbReference type="InterPro" id="IPR011123">
    <property type="entry name" value="Y_Y_Y"/>
</dbReference>
<dbReference type="InterPro" id="IPR013783">
    <property type="entry name" value="Ig-like_fold"/>
</dbReference>
<accession>E8UYH6</accession>
<evidence type="ECO:0000256" key="2">
    <source>
        <dbReference type="ARBA" id="ARBA00022777"/>
    </source>
</evidence>
<dbReference type="RefSeq" id="WP_013567797.1">
    <property type="nucleotide sequence ID" value="NC_014963.1"/>
</dbReference>
<dbReference type="Proteomes" id="UP000006844">
    <property type="component" value="Chromosome"/>
</dbReference>
<keyword evidence="4" id="KW-0472">Membrane</keyword>
<feature type="domain" description="Two component regulator three Y" evidence="5">
    <location>
        <begin position="677"/>
        <end position="726"/>
    </location>
</feature>
<dbReference type="Gene3D" id="1.20.5.1930">
    <property type="match status" value="1"/>
</dbReference>
<dbReference type="InterPro" id="IPR050482">
    <property type="entry name" value="Sensor_HK_TwoCompSys"/>
</dbReference>
<dbReference type="eggNOG" id="COG3292">
    <property type="taxonomic scope" value="Bacteria"/>
</dbReference>
<protein>
    <submittedName>
        <fullName evidence="7">Histidine kinase</fullName>
    </submittedName>
</protein>
<evidence type="ECO:0000313" key="7">
    <source>
        <dbReference type="EMBL" id="ADV82064.1"/>
    </source>
</evidence>
<dbReference type="STRING" id="401053.AciPR4_1239"/>
<evidence type="ECO:0000313" key="8">
    <source>
        <dbReference type="Proteomes" id="UP000006844"/>
    </source>
</evidence>
<dbReference type="GO" id="GO:0046983">
    <property type="term" value="F:protein dimerization activity"/>
    <property type="evidence" value="ECO:0007669"/>
    <property type="project" value="InterPro"/>
</dbReference>
<dbReference type="Gene3D" id="2.130.10.10">
    <property type="entry name" value="YVTN repeat-like/Quinoprotein amine dehydrogenase"/>
    <property type="match status" value="3"/>
</dbReference>
<dbReference type="CDD" id="cd16917">
    <property type="entry name" value="HATPase_UhpB-NarQ-NarX-like"/>
    <property type="match status" value="1"/>
</dbReference>
<dbReference type="AlphaFoldDB" id="E8UYH6"/>
<dbReference type="HOGENOM" id="CLU_000445_28_2_0"/>
<dbReference type="EMBL" id="CP002467">
    <property type="protein sequence ID" value="ADV82064.1"/>
    <property type="molecule type" value="Genomic_DNA"/>
</dbReference>
<dbReference type="Pfam" id="PF07495">
    <property type="entry name" value="Y_Y_Y"/>
    <property type="match status" value="1"/>
</dbReference>
<organism evidence="7 8">
    <name type="scientific">Terriglobus saanensis (strain ATCC BAA-1853 / DSM 23119 / SP1PR4)</name>
    <dbReference type="NCBI Taxonomy" id="401053"/>
    <lineage>
        <taxon>Bacteria</taxon>
        <taxon>Pseudomonadati</taxon>
        <taxon>Acidobacteriota</taxon>
        <taxon>Terriglobia</taxon>
        <taxon>Terriglobales</taxon>
        <taxon>Acidobacteriaceae</taxon>
        <taxon>Terriglobus</taxon>
    </lineage>
</organism>
<evidence type="ECO:0000256" key="3">
    <source>
        <dbReference type="ARBA" id="ARBA00023012"/>
    </source>
</evidence>
<keyword evidence="1" id="KW-0808">Transferase</keyword>
<reference evidence="7 8" key="1">
    <citation type="journal article" date="2012" name="Stand. Genomic Sci.">
        <title>Complete genome sequence of Terriglobus saanensis type strain SP1PR4(T), an Acidobacteria from tundra soil.</title>
        <authorList>
            <person name="Rawat S.R."/>
            <person name="Mannisto M.K."/>
            <person name="Starovoytov V."/>
            <person name="Goodwin L."/>
            <person name="Nolan M."/>
            <person name="Hauser L."/>
            <person name="Land M."/>
            <person name="Davenport K.W."/>
            <person name="Woyke T."/>
            <person name="Haggblom M.M."/>
        </authorList>
    </citation>
    <scope>NUCLEOTIDE SEQUENCE</scope>
    <source>
        <strain evidence="8">ATCC BAA-1853 / DSM 23119 / SP1PR4</strain>
    </source>
</reference>
<proteinExistence type="predicted"/>
<dbReference type="GO" id="GO:0000155">
    <property type="term" value="F:phosphorelay sensor kinase activity"/>
    <property type="evidence" value="ECO:0007669"/>
    <property type="project" value="InterPro"/>
</dbReference>